<dbReference type="GO" id="GO:0003677">
    <property type="term" value="F:DNA binding"/>
    <property type="evidence" value="ECO:0007669"/>
    <property type="project" value="InterPro"/>
</dbReference>
<proteinExistence type="predicted"/>
<feature type="region of interest" description="Disordered" evidence="6">
    <location>
        <begin position="404"/>
        <end position="443"/>
    </location>
</feature>
<comment type="subcellular location">
    <subcellularLocation>
        <location evidence="1">Nucleus</location>
    </subcellularLocation>
</comment>
<accession>A0A9W9V8I7</accession>
<sequence>MIYEAKFMHQLNEGRASMVHVYAMCALAARFSNDPVFHGIARGSRGTIYISEAVRLAQQSIIMPSLESMQGLILIGYYYGGEGDTKAKHVYIGLARLHAETLPFWDVPQDDSPISQEEYRRTWLSVNIASDWSATDISIEPVSLIHGPAVDLLQFDDIAFQSLDPGPVEATSCLHPSPYNMWAYMARSLDIVNKTSVLLRRMSQGLIAFHDYCQEAGVLEGRLDQWEQSLPPSLRYTTENIMSAVKQGLGRTFLAMHIGYHHFREMLFFPFLDARRDQYTTINLTEKATQCKRSANIISEILQHSTDIECCDLNCYIYGHIAVISSCVHLHTLLFSDKPESLSMARQWLLFNFKYLMDIKSYWPVVEHSLSRLRKFQNSCQDSISDPFVLDNWMARFLTEHSSSLSERQTSSNQPSGLGPENITASNINVEPPAHDPVNNSETGCDVDNLSSLLHDQQVSSEALVNHAIDWLLD</sequence>
<reference evidence="8" key="1">
    <citation type="submission" date="2022-12" db="EMBL/GenBank/DDBJ databases">
        <authorList>
            <person name="Petersen C."/>
        </authorList>
    </citation>
    <scope>NUCLEOTIDE SEQUENCE</scope>
    <source>
        <strain evidence="8">IBT 3081</strain>
    </source>
</reference>
<organism evidence="8 9">
    <name type="scientific">Penicillium concentricum</name>
    <dbReference type="NCBI Taxonomy" id="293559"/>
    <lineage>
        <taxon>Eukaryota</taxon>
        <taxon>Fungi</taxon>
        <taxon>Dikarya</taxon>
        <taxon>Ascomycota</taxon>
        <taxon>Pezizomycotina</taxon>
        <taxon>Eurotiomycetes</taxon>
        <taxon>Eurotiomycetidae</taxon>
        <taxon>Eurotiales</taxon>
        <taxon>Aspergillaceae</taxon>
        <taxon>Penicillium</taxon>
    </lineage>
</organism>
<dbReference type="GO" id="GO:0008270">
    <property type="term" value="F:zinc ion binding"/>
    <property type="evidence" value="ECO:0007669"/>
    <property type="project" value="InterPro"/>
</dbReference>
<keyword evidence="2" id="KW-0479">Metal-binding</keyword>
<dbReference type="RefSeq" id="XP_056578703.1">
    <property type="nucleotide sequence ID" value="XM_056722453.1"/>
</dbReference>
<feature type="domain" description="Xylanolytic transcriptional activator regulatory" evidence="7">
    <location>
        <begin position="6"/>
        <end position="127"/>
    </location>
</feature>
<gene>
    <name evidence="8" type="ORF">N7517_004723</name>
</gene>
<dbReference type="Pfam" id="PF04082">
    <property type="entry name" value="Fungal_trans"/>
    <property type="match status" value="1"/>
</dbReference>
<dbReference type="CDD" id="cd12148">
    <property type="entry name" value="fungal_TF_MHR"/>
    <property type="match status" value="1"/>
</dbReference>
<dbReference type="PANTHER" id="PTHR47338:SF16">
    <property type="entry name" value="TRANSCRIPTION FACTOR, PUTATIVE (AFU_ORTHOLOGUE AFUA_2G09360)-RELATED"/>
    <property type="match status" value="1"/>
</dbReference>
<dbReference type="OrthoDB" id="1924787at2759"/>
<comment type="caution">
    <text evidence="8">The sequence shown here is derived from an EMBL/GenBank/DDBJ whole genome shotgun (WGS) entry which is preliminary data.</text>
</comment>
<evidence type="ECO:0000313" key="9">
    <source>
        <dbReference type="Proteomes" id="UP001147752"/>
    </source>
</evidence>
<evidence type="ECO:0000256" key="6">
    <source>
        <dbReference type="SAM" id="MobiDB-lite"/>
    </source>
</evidence>
<keyword evidence="9" id="KW-1185">Reference proteome</keyword>
<reference evidence="8" key="2">
    <citation type="journal article" date="2023" name="IMA Fungus">
        <title>Comparative genomic study of the Penicillium genus elucidates a diverse pangenome and 15 lateral gene transfer events.</title>
        <authorList>
            <person name="Petersen C."/>
            <person name="Sorensen T."/>
            <person name="Nielsen M.R."/>
            <person name="Sondergaard T.E."/>
            <person name="Sorensen J.L."/>
            <person name="Fitzpatrick D.A."/>
            <person name="Frisvad J.C."/>
            <person name="Nielsen K.L."/>
        </authorList>
    </citation>
    <scope>NUCLEOTIDE SEQUENCE</scope>
    <source>
        <strain evidence="8">IBT 3081</strain>
    </source>
</reference>
<dbReference type="Proteomes" id="UP001147752">
    <property type="component" value="Unassembled WGS sequence"/>
</dbReference>
<dbReference type="EMBL" id="JAPZBT010000002">
    <property type="protein sequence ID" value="KAJ5372717.1"/>
    <property type="molecule type" value="Genomic_DNA"/>
</dbReference>
<dbReference type="GO" id="GO:0006351">
    <property type="term" value="P:DNA-templated transcription"/>
    <property type="evidence" value="ECO:0007669"/>
    <property type="project" value="InterPro"/>
</dbReference>
<dbReference type="InterPro" id="IPR007219">
    <property type="entry name" value="XnlR_reg_dom"/>
</dbReference>
<evidence type="ECO:0000256" key="2">
    <source>
        <dbReference type="ARBA" id="ARBA00022723"/>
    </source>
</evidence>
<dbReference type="PANTHER" id="PTHR47338">
    <property type="entry name" value="ZN(II)2CYS6 TRANSCRIPTION FACTOR (EUROFUNG)-RELATED"/>
    <property type="match status" value="1"/>
</dbReference>
<dbReference type="InterPro" id="IPR050815">
    <property type="entry name" value="TF_fung"/>
</dbReference>
<keyword evidence="5" id="KW-0539">Nucleus</keyword>
<evidence type="ECO:0000313" key="8">
    <source>
        <dbReference type="EMBL" id="KAJ5372717.1"/>
    </source>
</evidence>
<evidence type="ECO:0000256" key="1">
    <source>
        <dbReference type="ARBA" id="ARBA00004123"/>
    </source>
</evidence>
<evidence type="ECO:0000256" key="5">
    <source>
        <dbReference type="ARBA" id="ARBA00023242"/>
    </source>
</evidence>
<dbReference type="AlphaFoldDB" id="A0A9W9V8I7"/>
<evidence type="ECO:0000259" key="7">
    <source>
        <dbReference type="Pfam" id="PF04082"/>
    </source>
</evidence>
<name>A0A9W9V8I7_9EURO</name>
<keyword evidence="4" id="KW-0804">Transcription</keyword>
<dbReference type="GO" id="GO:0005634">
    <property type="term" value="C:nucleus"/>
    <property type="evidence" value="ECO:0007669"/>
    <property type="project" value="UniProtKB-SubCell"/>
</dbReference>
<keyword evidence="3" id="KW-0805">Transcription regulation</keyword>
<feature type="compositionally biased region" description="Polar residues" evidence="6">
    <location>
        <begin position="404"/>
        <end position="416"/>
    </location>
</feature>
<dbReference type="GeneID" id="81461636"/>
<dbReference type="GO" id="GO:0000981">
    <property type="term" value="F:DNA-binding transcription factor activity, RNA polymerase II-specific"/>
    <property type="evidence" value="ECO:0007669"/>
    <property type="project" value="InterPro"/>
</dbReference>
<evidence type="ECO:0000256" key="4">
    <source>
        <dbReference type="ARBA" id="ARBA00023163"/>
    </source>
</evidence>
<evidence type="ECO:0000256" key="3">
    <source>
        <dbReference type="ARBA" id="ARBA00023015"/>
    </source>
</evidence>
<protein>
    <recommendedName>
        <fullName evidence="7">Xylanolytic transcriptional activator regulatory domain-containing protein</fullName>
    </recommendedName>
</protein>